<keyword evidence="3" id="KW-0479">Metal-binding</keyword>
<organism evidence="7">
    <name type="scientific">Desulfomonile tiedjei</name>
    <dbReference type="NCBI Taxonomy" id="2358"/>
    <lineage>
        <taxon>Bacteria</taxon>
        <taxon>Pseudomonadati</taxon>
        <taxon>Thermodesulfobacteriota</taxon>
        <taxon>Desulfomonilia</taxon>
        <taxon>Desulfomonilales</taxon>
        <taxon>Desulfomonilaceae</taxon>
        <taxon>Desulfomonile</taxon>
    </lineage>
</organism>
<dbReference type="GO" id="GO:0031419">
    <property type="term" value="F:cobalamin binding"/>
    <property type="evidence" value="ECO:0007669"/>
    <property type="project" value="InterPro"/>
</dbReference>
<dbReference type="InterPro" id="IPR006158">
    <property type="entry name" value="Cobalamin-bd"/>
</dbReference>
<protein>
    <submittedName>
        <fullName evidence="7">DUF4070 domain-containing protein</fullName>
    </submittedName>
</protein>
<comment type="caution">
    <text evidence="7">The sequence shown here is derived from an EMBL/GenBank/DDBJ whole genome shotgun (WGS) entry which is preliminary data.</text>
</comment>
<dbReference type="GO" id="GO:0003824">
    <property type="term" value="F:catalytic activity"/>
    <property type="evidence" value="ECO:0007669"/>
    <property type="project" value="InterPro"/>
</dbReference>
<dbReference type="InterPro" id="IPR034466">
    <property type="entry name" value="Methyltransferase_Class_B"/>
</dbReference>
<dbReference type="SFLD" id="SFLDG01123">
    <property type="entry name" value="methyltransferase_(Class_B)"/>
    <property type="match status" value="1"/>
</dbReference>
<evidence type="ECO:0000256" key="5">
    <source>
        <dbReference type="ARBA" id="ARBA00023014"/>
    </source>
</evidence>
<name>A0A7C4ASZ0_9BACT</name>
<comment type="cofactor">
    <cofactor evidence="1">
        <name>[4Fe-4S] cluster</name>
        <dbReference type="ChEBI" id="CHEBI:49883"/>
    </cofactor>
</comment>
<evidence type="ECO:0000256" key="1">
    <source>
        <dbReference type="ARBA" id="ARBA00001966"/>
    </source>
</evidence>
<dbReference type="PANTHER" id="PTHR43409">
    <property type="entry name" value="ANAEROBIC MAGNESIUM-PROTOPORPHYRIN IX MONOMETHYL ESTER CYCLASE-RELATED"/>
    <property type="match status" value="1"/>
</dbReference>
<keyword evidence="2" id="KW-0949">S-adenosyl-L-methionine</keyword>
<dbReference type="GO" id="GO:0051536">
    <property type="term" value="F:iron-sulfur cluster binding"/>
    <property type="evidence" value="ECO:0007669"/>
    <property type="project" value="UniProtKB-KW"/>
</dbReference>
<evidence type="ECO:0000259" key="6">
    <source>
        <dbReference type="PROSITE" id="PS51918"/>
    </source>
</evidence>
<dbReference type="SUPFAM" id="SSF102114">
    <property type="entry name" value="Radical SAM enzymes"/>
    <property type="match status" value="1"/>
</dbReference>
<dbReference type="CDD" id="cd01335">
    <property type="entry name" value="Radical_SAM"/>
    <property type="match status" value="1"/>
</dbReference>
<dbReference type="Pfam" id="PF02310">
    <property type="entry name" value="B12-binding"/>
    <property type="match status" value="1"/>
</dbReference>
<dbReference type="GO" id="GO:0046872">
    <property type="term" value="F:metal ion binding"/>
    <property type="evidence" value="ECO:0007669"/>
    <property type="project" value="UniProtKB-KW"/>
</dbReference>
<keyword evidence="4" id="KW-0408">Iron</keyword>
<accession>A0A7C4ASZ0</accession>
<sequence length="528" mass="61102">MKVLLVSPDYPQTFWSFNRVLKMTGKKALVPPLGLITVAALLPSDWRLELVDMVFQRISDSQWDACDMVFISGMGVQAQGILEVTREAKRRGKRVVIGGPWVFHYPEDAFAAGADIVVKGEAETVIDELLAAIADEASGKIIYSEDKPDLQRSPAPRFDLLDMKSYANMAVQFSRGCPFQCEFCDITLMLGRRVRTKTPDQILAELQSLYDLGWRRWVFFVDDNFIGNITMAKALLKRLIPWMEERKRPFGFYTQASVNMGSDETLLELMYAAGFFRVFLGIETPDEESLIGAKKFQNVNTDLDKVCERITRAGFQIIAGAIIGFDNEKPGAGARLVEFARRNRIPELFTSLLQVGPGTDLCKRMEREKRLVSLDYKYLSNQTGLINFVPTRPISEIVEEYMYVYRTLYEPKEYIKRVYECFESMDPPKIKKFFRLPYLKELRAVLITTLRQGLLYPSRNVFWKYFFKALWNFPSRFDRYITACVEAEHYFDFRQTIYREIEFQMHSMDEQTKSRYEVARSLSPVSGR</sequence>
<dbReference type="InterPro" id="IPR034530">
    <property type="entry name" value="HpnP-like"/>
</dbReference>
<dbReference type="PROSITE" id="PS51918">
    <property type="entry name" value="RADICAL_SAM"/>
    <property type="match status" value="1"/>
</dbReference>
<gene>
    <name evidence="7" type="ORF">ENV54_11595</name>
</gene>
<dbReference type="Gene3D" id="3.80.30.20">
    <property type="entry name" value="tm_1862 like domain"/>
    <property type="match status" value="1"/>
</dbReference>
<dbReference type="Pfam" id="PF13282">
    <property type="entry name" value="DUF4070"/>
    <property type="match status" value="1"/>
</dbReference>
<dbReference type="PANTHER" id="PTHR43409:SF3">
    <property type="entry name" value="HYPOTHETICAL METHYLTRANSFERASE"/>
    <property type="match status" value="1"/>
</dbReference>
<dbReference type="Pfam" id="PF04055">
    <property type="entry name" value="Radical_SAM"/>
    <property type="match status" value="1"/>
</dbReference>
<dbReference type="AlphaFoldDB" id="A0A7C4ASZ0"/>
<proteinExistence type="predicted"/>
<dbReference type="SFLD" id="SFLDF00303">
    <property type="entry name" value="hopanoid_C2-methyltransferase"/>
    <property type="match status" value="1"/>
</dbReference>
<dbReference type="InterPro" id="IPR023404">
    <property type="entry name" value="rSAM_horseshoe"/>
</dbReference>
<evidence type="ECO:0000313" key="7">
    <source>
        <dbReference type="EMBL" id="HGH61926.1"/>
    </source>
</evidence>
<dbReference type="SFLD" id="SFLDS00029">
    <property type="entry name" value="Radical_SAM"/>
    <property type="match status" value="1"/>
</dbReference>
<reference evidence="7" key="1">
    <citation type="journal article" date="2020" name="mSystems">
        <title>Genome- and Community-Level Interaction Insights into Carbon Utilization and Element Cycling Functions of Hydrothermarchaeota in Hydrothermal Sediment.</title>
        <authorList>
            <person name="Zhou Z."/>
            <person name="Liu Y."/>
            <person name="Xu W."/>
            <person name="Pan J."/>
            <person name="Luo Z.H."/>
            <person name="Li M."/>
        </authorList>
    </citation>
    <scope>NUCLEOTIDE SEQUENCE [LARGE SCALE GENOMIC DNA]</scope>
    <source>
        <strain evidence="7">SpSt-769</strain>
    </source>
</reference>
<evidence type="ECO:0000256" key="2">
    <source>
        <dbReference type="ARBA" id="ARBA00022691"/>
    </source>
</evidence>
<keyword evidence="5" id="KW-0411">Iron-sulfur</keyword>
<dbReference type="GO" id="GO:0005829">
    <property type="term" value="C:cytosol"/>
    <property type="evidence" value="ECO:0007669"/>
    <property type="project" value="TreeGrafter"/>
</dbReference>
<dbReference type="InterPro" id="IPR006638">
    <property type="entry name" value="Elp3/MiaA/NifB-like_rSAM"/>
</dbReference>
<dbReference type="SFLD" id="SFLDG01082">
    <property type="entry name" value="B12-binding_domain_containing"/>
    <property type="match status" value="1"/>
</dbReference>
<dbReference type="Gene3D" id="3.40.50.280">
    <property type="entry name" value="Cobalamin-binding domain"/>
    <property type="match status" value="1"/>
</dbReference>
<dbReference type="InterPro" id="IPR007197">
    <property type="entry name" value="rSAM"/>
</dbReference>
<dbReference type="SMART" id="SM00729">
    <property type="entry name" value="Elp3"/>
    <property type="match status" value="1"/>
</dbReference>
<dbReference type="InterPro" id="IPR058240">
    <property type="entry name" value="rSAM_sf"/>
</dbReference>
<dbReference type="EMBL" id="DTGT01000378">
    <property type="protein sequence ID" value="HGH61926.1"/>
    <property type="molecule type" value="Genomic_DNA"/>
</dbReference>
<dbReference type="InterPro" id="IPR051198">
    <property type="entry name" value="BchE-like"/>
</dbReference>
<dbReference type="InterPro" id="IPR025274">
    <property type="entry name" value="DUF4070"/>
</dbReference>
<evidence type="ECO:0000256" key="4">
    <source>
        <dbReference type="ARBA" id="ARBA00023004"/>
    </source>
</evidence>
<feature type="domain" description="Radical SAM core" evidence="6">
    <location>
        <begin position="163"/>
        <end position="411"/>
    </location>
</feature>
<evidence type="ECO:0000256" key="3">
    <source>
        <dbReference type="ARBA" id="ARBA00022723"/>
    </source>
</evidence>